<dbReference type="InterPro" id="IPR029154">
    <property type="entry name" value="HIBADH-like_NADP-bd"/>
</dbReference>
<dbReference type="InterPro" id="IPR036291">
    <property type="entry name" value="NAD(P)-bd_dom_sf"/>
</dbReference>
<sequence>MLNDTLGFIGLGVMGEPMCHNLHKKSGRTVIAYDINPEPLKRAREANMGVAKSLHDIAKNCGIIFISLPSGIQLEQVCRELKSHMRSGQTIVDTTTAPVAMTKNLAAEFEAIGVEYADAPIARTRQAARDGTLAVMVGAEISVFKKIEPLIACYANDISLCGDVGSGQIVKILNNMIDAETVNAVGEALTIGRRAGLDDALLLDTLSKGSADSFVLRNHGVKAMLPGVFPLRAFSINYMIKDMKYALDLAEETGVDARGARTTNEVLEEGANSPLAEAYWPAMLAVIDPSIDAQTPDGD</sequence>
<dbReference type="SUPFAM" id="SSF48179">
    <property type="entry name" value="6-phosphogluconate dehydrogenase C-terminal domain-like"/>
    <property type="match status" value="1"/>
</dbReference>
<dbReference type="InterPro" id="IPR013328">
    <property type="entry name" value="6PGD_dom2"/>
</dbReference>
<protein>
    <recommendedName>
        <fullName evidence="6">6-phosphogluconate dehydrogenase NADP-binding domain-containing protein</fullName>
    </recommendedName>
</protein>
<feature type="domain" description="6-phosphogluconate dehydrogenase NADP-binding" evidence="3">
    <location>
        <begin position="6"/>
        <end position="159"/>
    </location>
</feature>
<dbReference type="EMBL" id="UINC01015693">
    <property type="protein sequence ID" value="SVA65901.1"/>
    <property type="molecule type" value="Genomic_DNA"/>
</dbReference>
<dbReference type="InterPro" id="IPR006115">
    <property type="entry name" value="6PGDH_NADP-bd"/>
</dbReference>
<dbReference type="Pfam" id="PF14833">
    <property type="entry name" value="NAD_binding_11"/>
    <property type="match status" value="1"/>
</dbReference>
<organism evidence="5">
    <name type="scientific">marine metagenome</name>
    <dbReference type="NCBI Taxonomy" id="408172"/>
    <lineage>
        <taxon>unclassified sequences</taxon>
        <taxon>metagenomes</taxon>
        <taxon>ecological metagenomes</taxon>
    </lineage>
</organism>
<dbReference type="GO" id="GO:0050661">
    <property type="term" value="F:NADP binding"/>
    <property type="evidence" value="ECO:0007669"/>
    <property type="project" value="InterPro"/>
</dbReference>
<evidence type="ECO:0000256" key="1">
    <source>
        <dbReference type="ARBA" id="ARBA00023002"/>
    </source>
</evidence>
<dbReference type="AlphaFoldDB" id="A0A381XNA3"/>
<dbReference type="PANTHER" id="PTHR43060:SF15">
    <property type="entry name" value="3-HYDROXYISOBUTYRATE DEHYDROGENASE-LIKE 1, MITOCHONDRIAL-RELATED"/>
    <property type="match status" value="1"/>
</dbReference>
<accession>A0A381XNA3</accession>
<dbReference type="PIRSF" id="PIRSF000103">
    <property type="entry name" value="HIBADH"/>
    <property type="match status" value="1"/>
</dbReference>
<dbReference type="GO" id="GO:0051287">
    <property type="term" value="F:NAD binding"/>
    <property type="evidence" value="ECO:0007669"/>
    <property type="project" value="InterPro"/>
</dbReference>
<evidence type="ECO:0000259" key="3">
    <source>
        <dbReference type="Pfam" id="PF03446"/>
    </source>
</evidence>
<reference evidence="5" key="1">
    <citation type="submission" date="2018-05" db="EMBL/GenBank/DDBJ databases">
        <authorList>
            <person name="Lanie J.A."/>
            <person name="Ng W.-L."/>
            <person name="Kazmierczak K.M."/>
            <person name="Andrzejewski T.M."/>
            <person name="Davidsen T.M."/>
            <person name="Wayne K.J."/>
            <person name="Tettelin H."/>
            <person name="Glass J.I."/>
            <person name="Rusch D."/>
            <person name="Podicherti R."/>
            <person name="Tsui H.-C.T."/>
            <person name="Winkler M.E."/>
        </authorList>
    </citation>
    <scope>NUCLEOTIDE SEQUENCE</scope>
</reference>
<dbReference type="SUPFAM" id="SSF51735">
    <property type="entry name" value="NAD(P)-binding Rossmann-fold domains"/>
    <property type="match status" value="1"/>
</dbReference>
<evidence type="ECO:0008006" key="6">
    <source>
        <dbReference type="Google" id="ProtNLM"/>
    </source>
</evidence>
<dbReference type="Gene3D" id="1.10.1040.10">
    <property type="entry name" value="N-(1-d-carboxylethyl)-l-norvaline Dehydrogenase, domain 2"/>
    <property type="match status" value="1"/>
</dbReference>
<dbReference type="Pfam" id="PF03446">
    <property type="entry name" value="NAD_binding_2"/>
    <property type="match status" value="1"/>
</dbReference>
<dbReference type="InterPro" id="IPR015815">
    <property type="entry name" value="HIBADH-related"/>
</dbReference>
<feature type="domain" description="3-hydroxyisobutyrate dehydrogenase-like NAD-binding" evidence="4">
    <location>
        <begin position="165"/>
        <end position="278"/>
    </location>
</feature>
<proteinExistence type="predicted"/>
<evidence type="ECO:0000313" key="5">
    <source>
        <dbReference type="EMBL" id="SVA65901.1"/>
    </source>
</evidence>
<dbReference type="InterPro" id="IPR008927">
    <property type="entry name" value="6-PGluconate_DH-like_C_sf"/>
</dbReference>
<evidence type="ECO:0000256" key="2">
    <source>
        <dbReference type="ARBA" id="ARBA00023027"/>
    </source>
</evidence>
<name>A0A381XNA3_9ZZZZ</name>
<dbReference type="Gene3D" id="3.40.50.720">
    <property type="entry name" value="NAD(P)-binding Rossmann-like Domain"/>
    <property type="match status" value="1"/>
</dbReference>
<dbReference type="PANTHER" id="PTHR43060">
    <property type="entry name" value="3-HYDROXYISOBUTYRATE DEHYDROGENASE-LIKE 1, MITOCHONDRIAL-RELATED"/>
    <property type="match status" value="1"/>
</dbReference>
<evidence type="ECO:0000259" key="4">
    <source>
        <dbReference type="Pfam" id="PF14833"/>
    </source>
</evidence>
<keyword evidence="1" id="KW-0560">Oxidoreductase</keyword>
<dbReference type="GO" id="GO:0016491">
    <property type="term" value="F:oxidoreductase activity"/>
    <property type="evidence" value="ECO:0007669"/>
    <property type="project" value="UniProtKB-KW"/>
</dbReference>
<keyword evidence="2" id="KW-0520">NAD</keyword>
<gene>
    <name evidence="5" type="ORF">METZ01_LOCUS118755</name>
</gene>